<dbReference type="RefSeq" id="WP_108386453.1">
    <property type="nucleotide sequence ID" value="NZ_QBUD01000005.1"/>
</dbReference>
<dbReference type="Proteomes" id="UP000244523">
    <property type="component" value="Unassembled WGS sequence"/>
</dbReference>
<keyword evidence="2" id="KW-1185">Reference proteome</keyword>
<dbReference type="EMBL" id="QBUD01000005">
    <property type="protein sequence ID" value="PUB14870.1"/>
    <property type="molecule type" value="Genomic_DNA"/>
</dbReference>
<dbReference type="SUPFAM" id="SSF88713">
    <property type="entry name" value="Glycoside hydrolase/deacetylase"/>
    <property type="match status" value="1"/>
</dbReference>
<accession>A0A2T6KH81</accession>
<protein>
    <submittedName>
        <fullName evidence="1">Uncharacterized protein DUF5054</fullName>
    </submittedName>
</protein>
<dbReference type="InterPro" id="IPR027291">
    <property type="entry name" value="Glyco_hydro_38_N_sf"/>
</dbReference>
<sequence>MSSKRIHLIFKTHLDIGFTDYASEVCRQYHDHFIPMALRTAEHLWEENPDEPKFIWTTGAWLIHQHLEQGSPEGRRRLEAAIEKGLIAWHALPFTTHTELLSVELFDAGLGYARDLDRTFGRKTTVAKMTDVPGHTIGIVPLLARAGVRFLHIGVNSASTPPDVPPVFRWRTLDGDEILVMYQNEYGTTYFPKGIGDGIGFAHTMDNMGPQSIAQAVDAHRLMALDNPGTRIVASTLTDYGDLLWARREEFPVVTDEIADSWIHGVGTAPAKVSRYMGLRRLYGQWAATSLTEQREKMGRGLCMVAEHTWGVDIKTFLRDESAWDRPDFQAARLSDPRFALAERSWQEQDELIEVAIAELPPDDLAEAIEAASLPAVSPAEIAVARQSAAPLDDGELTFDMASGSLDGVRFPNGRELRTDGGLLGAISYESYDAKDYADYKNSYLTLRTHWGEQDHGKPGLEKAGTSQSAICQPKWLGVGIDDTGHAISKFRFDGVAAGDLGAPSVAEVRYRFVDHQTLEIMVCFFDKPANRMPEASFLTFAPAVDPESWRFQKLGYKVDPTSVVHNGNRQLHAVEAIECKDMQGEHIVITPLDSPLVGPAEAQFLVFHRDDISMKDGIRFCLHNNKWGTNFPMWSEGDFVFRFHVSVE</sequence>
<evidence type="ECO:0000313" key="2">
    <source>
        <dbReference type="Proteomes" id="UP000244523"/>
    </source>
</evidence>
<dbReference type="AlphaFoldDB" id="A0A2T6KH81"/>
<gene>
    <name evidence="1" type="ORF">C8N45_10593</name>
</gene>
<dbReference type="Gene3D" id="3.20.110.10">
    <property type="entry name" value="Glycoside hydrolase 38, N terminal domain"/>
    <property type="match status" value="1"/>
</dbReference>
<dbReference type="CDD" id="cd10791">
    <property type="entry name" value="GH38N_AMII_like_1"/>
    <property type="match status" value="1"/>
</dbReference>
<name>A0A2T6KH81_9RHOB</name>
<dbReference type="OrthoDB" id="237949at2"/>
<comment type="caution">
    <text evidence="1">The sequence shown here is derived from an EMBL/GenBank/DDBJ whole genome shotgun (WGS) entry which is preliminary data.</text>
</comment>
<proteinExistence type="predicted"/>
<reference evidence="1 2" key="1">
    <citation type="submission" date="2018-04" db="EMBL/GenBank/DDBJ databases">
        <title>Genomic Encyclopedia of Archaeal and Bacterial Type Strains, Phase II (KMG-II): from individual species to whole genera.</title>
        <authorList>
            <person name="Goeker M."/>
        </authorList>
    </citation>
    <scope>NUCLEOTIDE SEQUENCE [LARGE SCALE GENOMIC DNA]</scope>
    <source>
        <strain evidence="1 2">DSM 29955</strain>
    </source>
</reference>
<organism evidence="1 2">
    <name type="scientific">Yoonia sediminilitoris</name>
    <dbReference type="NCBI Taxonomy" id="1286148"/>
    <lineage>
        <taxon>Bacteria</taxon>
        <taxon>Pseudomonadati</taxon>
        <taxon>Pseudomonadota</taxon>
        <taxon>Alphaproteobacteria</taxon>
        <taxon>Rhodobacterales</taxon>
        <taxon>Paracoccaceae</taxon>
        <taxon>Yoonia</taxon>
    </lineage>
</organism>
<evidence type="ECO:0000313" key="1">
    <source>
        <dbReference type="EMBL" id="PUB14870.1"/>
    </source>
</evidence>
<dbReference type="InterPro" id="IPR032482">
    <property type="entry name" value="DUF5054"/>
</dbReference>
<dbReference type="GO" id="GO:0005975">
    <property type="term" value="P:carbohydrate metabolic process"/>
    <property type="evidence" value="ECO:0007669"/>
    <property type="project" value="InterPro"/>
</dbReference>
<dbReference type="InterPro" id="IPR011330">
    <property type="entry name" value="Glyco_hydro/deAcase_b/a-brl"/>
</dbReference>
<dbReference type="Pfam" id="PF16477">
    <property type="entry name" value="DUF5054"/>
    <property type="match status" value="1"/>
</dbReference>